<evidence type="ECO:0000256" key="1">
    <source>
        <dbReference type="SAM" id="MobiDB-lite"/>
    </source>
</evidence>
<gene>
    <name evidence="2" type="ORF">AVDCRST_MAG47-3141</name>
</gene>
<dbReference type="EMBL" id="CADCUK010000206">
    <property type="protein sequence ID" value="CAA9396070.1"/>
    <property type="molecule type" value="Genomic_DNA"/>
</dbReference>
<feature type="region of interest" description="Disordered" evidence="1">
    <location>
        <begin position="1"/>
        <end position="37"/>
    </location>
</feature>
<dbReference type="AlphaFoldDB" id="A0A6J4NWV0"/>
<accession>A0A6J4NWV0</accession>
<sequence>MPPSCERSNLYPSPTPSISRRDLRHMPLRGSHDRILT</sequence>
<name>A0A6J4NWV0_9ACTN</name>
<feature type="compositionally biased region" description="Polar residues" evidence="1">
    <location>
        <begin position="1"/>
        <end position="18"/>
    </location>
</feature>
<protein>
    <submittedName>
        <fullName evidence="2">Uncharacterized protein</fullName>
    </submittedName>
</protein>
<feature type="compositionally biased region" description="Basic and acidic residues" evidence="1">
    <location>
        <begin position="19"/>
        <end position="37"/>
    </location>
</feature>
<reference evidence="2" key="1">
    <citation type="submission" date="2020-02" db="EMBL/GenBank/DDBJ databases">
        <authorList>
            <person name="Meier V. D."/>
        </authorList>
    </citation>
    <scope>NUCLEOTIDE SEQUENCE</scope>
    <source>
        <strain evidence="2">AVDCRST_MAG47</strain>
    </source>
</reference>
<evidence type="ECO:0000313" key="2">
    <source>
        <dbReference type="EMBL" id="CAA9396070.1"/>
    </source>
</evidence>
<organism evidence="2">
    <name type="scientific">uncultured Nocardioidaceae bacterium</name>
    <dbReference type="NCBI Taxonomy" id="253824"/>
    <lineage>
        <taxon>Bacteria</taxon>
        <taxon>Bacillati</taxon>
        <taxon>Actinomycetota</taxon>
        <taxon>Actinomycetes</taxon>
        <taxon>Propionibacteriales</taxon>
        <taxon>Nocardioidaceae</taxon>
        <taxon>environmental samples</taxon>
    </lineage>
</organism>
<proteinExistence type="predicted"/>